<keyword evidence="4" id="KW-0732">Signal</keyword>
<organism evidence="6 7">
    <name type="scientific">Photobacterium galatheae</name>
    <dbReference type="NCBI Taxonomy" id="1654360"/>
    <lineage>
        <taxon>Bacteria</taxon>
        <taxon>Pseudomonadati</taxon>
        <taxon>Pseudomonadota</taxon>
        <taxon>Gammaproteobacteria</taxon>
        <taxon>Vibrionales</taxon>
        <taxon>Vibrionaceae</taxon>
        <taxon>Photobacterium</taxon>
    </lineage>
</organism>
<feature type="signal peptide" evidence="4">
    <location>
        <begin position="1"/>
        <end position="23"/>
    </location>
</feature>
<dbReference type="Proteomes" id="UP000027192">
    <property type="component" value="Unassembled WGS sequence"/>
</dbReference>
<dbReference type="Pfam" id="PF18393">
    <property type="entry name" value="MotY_N"/>
    <property type="match status" value="1"/>
</dbReference>
<accession>A0A066RR58</accession>
<dbReference type="PANTHER" id="PTHR30329:SF17">
    <property type="entry name" value="LIPOPROTEIN YFIB-RELATED"/>
    <property type="match status" value="1"/>
</dbReference>
<comment type="caution">
    <text evidence="6">The sequence shown here is derived from an EMBL/GenBank/DDBJ whole genome shotgun (WGS) entry which is preliminary data.</text>
</comment>
<dbReference type="STRING" id="1654360.EA58_11270"/>
<evidence type="ECO:0000256" key="1">
    <source>
        <dbReference type="ARBA" id="ARBA00004442"/>
    </source>
</evidence>
<feature type="domain" description="OmpA-like" evidence="5">
    <location>
        <begin position="168"/>
        <end position="286"/>
    </location>
</feature>
<keyword evidence="2 3" id="KW-0472">Membrane</keyword>
<evidence type="ECO:0000256" key="2">
    <source>
        <dbReference type="ARBA" id="ARBA00023136"/>
    </source>
</evidence>
<comment type="subcellular location">
    <subcellularLocation>
        <location evidence="1">Cell outer membrane</location>
    </subcellularLocation>
</comment>
<name>A0A066RR58_9GAMM</name>
<dbReference type="RefSeq" id="WP_036752324.1">
    <property type="nucleotide sequence ID" value="NZ_JAGSGC010000006.1"/>
</dbReference>
<dbReference type="PRINTS" id="PR01023">
    <property type="entry name" value="NAFLGMOTY"/>
</dbReference>
<dbReference type="Gene3D" id="2.60.40.2540">
    <property type="match status" value="1"/>
</dbReference>
<gene>
    <name evidence="6" type="ORF">EA58_11270</name>
</gene>
<evidence type="ECO:0000256" key="3">
    <source>
        <dbReference type="PROSITE-ProRule" id="PRU00473"/>
    </source>
</evidence>
<evidence type="ECO:0000313" key="6">
    <source>
        <dbReference type="EMBL" id="KDM91596.1"/>
    </source>
</evidence>
<dbReference type="InterPro" id="IPR036737">
    <property type="entry name" value="OmpA-like_sf"/>
</dbReference>
<dbReference type="AlphaFoldDB" id="A0A066RR58"/>
<dbReference type="Gene3D" id="3.30.1330.60">
    <property type="entry name" value="OmpA-like domain"/>
    <property type="match status" value="1"/>
</dbReference>
<evidence type="ECO:0000259" key="5">
    <source>
        <dbReference type="PROSITE" id="PS51123"/>
    </source>
</evidence>
<dbReference type="EMBL" id="JMIB01000021">
    <property type="protein sequence ID" value="KDM91596.1"/>
    <property type="molecule type" value="Genomic_DNA"/>
</dbReference>
<dbReference type="PRINTS" id="PR01021">
    <property type="entry name" value="OMPADOMAIN"/>
</dbReference>
<dbReference type="CDD" id="cd07185">
    <property type="entry name" value="OmpA_C-like"/>
    <property type="match status" value="1"/>
</dbReference>
<dbReference type="InterPro" id="IPR006665">
    <property type="entry name" value="OmpA-like"/>
</dbReference>
<sequence>MLISFNKKYTFLLIALAAGSVEAEVVSTPMDLVEWKYRGGTFHCTLNQQVQNFGNVSFVAHAGEDLVLKVQPMRPVALFDRAGLYLQDGPWVATPKQQSLSPGKQVNPTEVRFTGAVDAMLDGMTAGQWARIALTYQNTSTPVDLMLSSVNMMTPLAEFNACRSRLPAMSYRQARDMVFQYDMGQRTVSTEQKETLMKLAAYIRLDKSISKVLIDGHSDIVGSNLGNIQVSKVRADDVASFLREAGVKDSLIQIRAHGARYPIANNKTAQGQALNRRVTVRVLRADNNDKSRVQ</sequence>
<keyword evidence="7" id="KW-1185">Reference proteome</keyword>
<dbReference type="InterPro" id="IPR050330">
    <property type="entry name" value="Bact_OuterMem_StrucFunc"/>
</dbReference>
<dbReference type="GO" id="GO:0009279">
    <property type="term" value="C:cell outer membrane"/>
    <property type="evidence" value="ECO:0007669"/>
    <property type="project" value="UniProtKB-SubCell"/>
</dbReference>
<dbReference type="PROSITE" id="PS51123">
    <property type="entry name" value="OMPA_2"/>
    <property type="match status" value="1"/>
</dbReference>
<dbReference type="SUPFAM" id="SSF103088">
    <property type="entry name" value="OmpA-like"/>
    <property type="match status" value="1"/>
</dbReference>
<feature type="chain" id="PRO_5001629625" description="OmpA-like domain-containing protein" evidence="4">
    <location>
        <begin position="24"/>
        <end position="294"/>
    </location>
</feature>
<evidence type="ECO:0000256" key="4">
    <source>
        <dbReference type="SAM" id="SignalP"/>
    </source>
</evidence>
<evidence type="ECO:0000313" key="7">
    <source>
        <dbReference type="Proteomes" id="UP000027192"/>
    </source>
</evidence>
<proteinExistence type="predicted"/>
<dbReference type="Pfam" id="PF00691">
    <property type="entry name" value="OmpA"/>
    <property type="match status" value="1"/>
</dbReference>
<dbReference type="InterPro" id="IPR006664">
    <property type="entry name" value="OMP_bac"/>
</dbReference>
<protein>
    <recommendedName>
        <fullName evidence="5">OmpA-like domain-containing protein</fullName>
    </recommendedName>
</protein>
<dbReference type="InterPro" id="IPR041544">
    <property type="entry name" value="MotY_N"/>
</dbReference>
<dbReference type="PANTHER" id="PTHR30329">
    <property type="entry name" value="STATOR ELEMENT OF FLAGELLAR MOTOR COMPLEX"/>
    <property type="match status" value="1"/>
</dbReference>
<reference evidence="6 7" key="1">
    <citation type="submission" date="2014-04" db="EMBL/GenBank/DDBJ databases">
        <title>Draft genome sequence of Photobacterium halotolerans S2753: a solonamide, ngercheumicin and holomycin producer.</title>
        <authorList>
            <person name="Machado H.R."/>
            <person name="Gram L."/>
        </authorList>
    </citation>
    <scope>NUCLEOTIDE SEQUENCE [LARGE SCALE GENOMIC DNA]</scope>
    <source>
        <strain evidence="6 7">S2753</strain>
    </source>
</reference>